<dbReference type="Proteomes" id="UP000030111">
    <property type="component" value="Unassembled WGS sequence"/>
</dbReference>
<comment type="caution">
    <text evidence="1">The sequence shown here is derived from an EMBL/GenBank/DDBJ whole genome shotgun (WGS) entry which is preliminary data.</text>
</comment>
<dbReference type="EMBL" id="JRLY01000031">
    <property type="protein sequence ID" value="KGO90961.1"/>
    <property type="molecule type" value="Genomic_DNA"/>
</dbReference>
<evidence type="ECO:0000313" key="1">
    <source>
        <dbReference type="EMBL" id="KGO90961.1"/>
    </source>
</evidence>
<dbReference type="STRING" id="1121898.GCA_000422725_01375"/>
<dbReference type="SUPFAM" id="SSF54593">
    <property type="entry name" value="Glyoxalase/Bleomycin resistance protein/Dihydroxybiphenyl dioxygenase"/>
    <property type="match status" value="1"/>
</dbReference>
<sequence>MKQEAISIRPFIGAKNFDESRNFYQDIGFTEVVLSPVLSLFTWGELGFYLQNYYQQDWVDNTMIFFQVKNTALVYEELAALNLPKKYSSARLVPIRDEHWGRECFLHDPSGVLLHFGEFF</sequence>
<accession>A0A0A2MH64</accession>
<proteinExistence type="predicted"/>
<dbReference type="Gene3D" id="3.10.180.10">
    <property type="entry name" value="2,3-Dihydroxybiphenyl 1,2-Dioxygenase, domain 1"/>
    <property type="match status" value="1"/>
</dbReference>
<keyword evidence="2" id="KW-1185">Reference proteome</keyword>
<dbReference type="OrthoDB" id="674527at2"/>
<dbReference type="eggNOG" id="COG0346">
    <property type="taxonomic scope" value="Bacteria"/>
</dbReference>
<organism evidence="1 2">
    <name type="scientific">Flavobacterium subsaxonicum WB 4.1-42 = DSM 21790</name>
    <dbReference type="NCBI Taxonomy" id="1121898"/>
    <lineage>
        <taxon>Bacteria</taxon>
        <taxon>Pseudomonadati</taxon>
        <taxon>Bacteroidota</taxon>
        <taxon>Flavobacteriia</taxon>
        <taxon>Flavobacteriales</taxon>
        <taxon>Flavobacteriaceae</taxon>
        <taxon>Flavobacterium</taxon>
    </lineage>
</organism>
<dbReference type="RefSeq" id="WP_026990263.1">
    <property type="nucleotide sequence ID" value="NZ_AUGP01000017.1"/>
</dbReference>
<dbReference type="AlphaFoldDB" id="A0A0A2MH64"/>
<protein>
    <submittedName>
        <fullName evidence="1">Glyoxalase</fullName>
    </submittedName>
</protein>
<reference evidence="1 2" key="1">
    <citation type="submission" date="2013-09" db="EMBL/GenBank/DDBJ databases">
        <authorList>
            <person name="Zeng Z."/>
            <person name="Chen C."/>
        </authorList>
    </citation>
    <scope>NUCLEOTIDE SEQUENCE [LARGE SCALE GENOMIC DNA]</scope>
    <source>
        <strain evidence="1 2">WB 4.1-42</strain>
    </source>
</reference>
<evidence type="ECO:0000313" key="2">
    <source>
        <dbReference type="Proteomes" id="UP000030111"/>
    </source>
</evidence>
<dbReference type="InterPro" id="IPR029068">
    <property type="entry name" value="Glyas_Bleomycin-R_OHBP_Dase"/>
</dbReference>
<name>A0A0A2MH64_9FLAO</name>
<gene>
    <name evidence="1" type="ORF">Q766_20440</name>
</gene>